<organism evidence="2 3">
    <name type="scientific">Malus baccata</name>
    <name type="common">Siberian crab apple</name>
    <name type="synonym">Pyrus baccata</name>
    <dbReference type="NCBI Taxonomy" id="106549"/>
    <lineage>
        <taxon>Eukaryota</taxon>
        <taxon>Viridiplantae</taxon>
        <taxon>Streptophyta</taxon>
        <taxon>Embryophyta</taxon>
        <taxon>Tracheophyta</taxon>
        <taxon>Spermatophyta</taxon>
        <taxon>Magnoliopsida</taxon>
        <taxon>eudicotyledons</taxon>
        <taxon>Gunneridae</taxon>
        <taxon>Pentapetalae</taxon>
        <taxon>rosids</taxon>
        <taxon>fabids</taxon>
        <taxon>Rosales</taxon>
        <taxon>Rosaceae</taxon>
        <taxon>Amygdaloideae</taxon>
        <taxon>Maleae</taxon>
        <taxon>Malus</taxon>
    </lineage>
</organism>
<dbReference type="AlphaFoldDB" id="A0A540LXJ0"/>
<accession>A0A540LXJ0</accession>
<evidence type="ECO:0000313" key="2">
    <source>
        <dbReference type="EMBL" id="TQD91211.1"/>
    </source>
</evidence>
<keyword evidence="3" id="KW-1185">Reference proteome</keyword>
<dbReference type="STRING" id="106549.A0A540LXJ0"/>
<feature type="region of interest" description="Disordered" evidence="1">
    <location>
        <begin position="1"/>
        <end position="109"/>
    </location>
</feature>
<proteinExistence type="predicted"/>
<feature type="compositionally biased region" description="Low complexity" evidence="1">
    <location>
        <begin position="65"/>
        <end position="81"/>
    </location>
</feature>
<evidence type="ECO:0000256" key="1">
    <source>
        <dbReference type="SAM" id="MobiDB-lite"/>
    </source>
</evidence>
<dbReference type="EMBL" id="VIEB01000428">
    <property type="protein sequence ID" value="TQD91211.1"/>
    <property type="molecule type" value="Genomic_DNA"/>
</dbReference>
<evidence type="ECO:0000313" key="3">
    <source>
        <dbReference type="Proteomes" id="UP000315295"/>
    </source>
</evidence>
<sequence length="109" mass="11529">MHTKTDSEVTNLAPSSPTRSLSRCPIYYVQSPWRDSHNEEKTATSFQSTPIISPSGSPPTPIPPSAATHASPHPHGSPGHSNPDPKRLTPMTGPATTGKVISVEGASRH</sequence>
<reference evidence="2 3" key="1">
    <citation type="journal article" date="2019" name="G3 (Bethesda)">
        <title>Sequencing of a Wild Apple (Malus baccata) Genome Unravels the Differences Between Cultivated and Wild Apple Species Regarding Disease Resistance and Cold Tolerance.</title>
        <authorList>
            <person name="Chen X."/>
        </authorList>
    </citation>
    <scope>NUCLEOTIDE SEQUENCE [LARGE SCALE GENOMIC DNA]</scope>
    <source>
        <strain evidence="3">cv. Shandingzi</strain>
        <tissue evidence="2">Leaves</tissue>
    </source>
</reference>
<name>A0A540LXJ0_MALBA</name>
<protein>
    <submittedName>
        <fullName evidence="2">Uncharacterized protein</fullName>
    </submittedName>
</protein>
<dbReference type="Proteomes" id="UP000315295">
    <property type="component" value="Unassembled WGS sequence"/>
</dbReference>
<feature type="compositionally biased region" description="Polar residues" evidence="1">
    <location>
        <begin position="8"/>
        <end position="21"/>
    </location>
</feature>
<comment type="caution">
    <text evidence="2">The sequence shown here is derived from an EMBL/GenBank/DDBJ whole genome shotgun (WGS) entry which is preliminary data.</text>
</comment>
<gene>
    <name evidence="2" type="ORF">C1H46_023225</name>
</gene>